<feature type="domain" description="Anti-sigma factor NepR" evidence="1">
    <location>
        <begin position="18"/>
        <end position="51"/>
    </location>
</feature>
<evidence type="ECO:0000313" key="2">
    <source>
        <dbReference type="EMBL" id="SHK77909.1"/>
    </source>
</evidence>
<organism evidence="2 3">
    <name type="scientific">Lutimaribacter pacificus</name>
    <dbReference type="NCBI Taxonomy" id="391948"/>
    <lineage>
        <taxon>Bacteria</taxon>
        <taxon>Pseudomonadati</taxon>
        <taxon>Pseudomonadota</taxon>
        <taxon>Alphaproteobacteria</taxon>
        <taxon>Rhodobacterales</taxon>
        <taxon>Roseobacteraceae</taxon>
        <taxon>Lutimaribacter</taxon>
    </lineage>
</organism>
<dbReference type="EMBL" id="FQZZ01000009">
    <property type="protein sequence ID" value="SHK77909.1"/>
    <property type="molecule type" value="Genomic_DNA"/>
</dbReference>
<dbReference type="Proteomes" id="UP000324252">
    <property type="component" value="Unassembled WGS sequence"/>
</dbReference>
<evidence type="ECO:0000259" key="1">
    <source>
        <dbReference type="Pfam" id="PF18557"/>
    </source>
</evidence>
<keyword evidence="3" id="KW-1185">Reference proteome</keyword>
<dbReference type="Pfam" id="PF18557">
    <property type="entry name" value="NepR"/>
    <property type="match status" value="1"/>
</dbReference>
<accession>A0A1H0M619</accession>
<dbReference type="AlphaFoldDB" id="A0A1H0M619"/>
<evidence type="ECO:0000313" key="3">
    <source>
        <dbReference type="Proteomes" id="UP000324252"/>
    </source>
</evidence>
<proteinExistence type="predicted"/>
<name>A0A1H0M619_9RHOB</name>
<reference evidence="2 3" key="1">
    <citation type="submission" date="2016-11" db="EMBL/GenBank/DDBJ databases">
        <authorList>
            <person name="Varghese N."/>
            <person name="Submissions S."/>
        </authorList>
    </citation>
    <scope>NUCLEOTIDE SEQUENCE [LARGE SCALE GENOMIC DNA]</scope>
    <source>
        <strain evidence="2 3">DSM 29620</strain>
    </source>
</reference>
<protein>
    <recommendedName>
        <fullName evidence="1">Anti-sigma factor NepR domain-containing protein</fullName>
    </recommendedName>
</protein>
<sequence length="58" mass="6610">MAGEGSNRRPGTTGKSRQMIEENLRKVYQEMVDQEVPDKFRDLLAQLRKADEEGDASK</sequence>
<dbReference type="RefSeq" id="WP_188129261.1">
    <property type="nucleotide sequence ID" value="NZ_FNIO01000009.1"/>
</dbReference>
<dbReference type="InterPro" id="IPR041649">
    <property type="entry name" value="NepR"/>
</dbReference>
<gene>
    <name evidence="2" type="ORF">SAMN05444142_10956</name>
</gene>